<dbReference type="InterPro" id="IPR001148">
    <property type="entry name" value="CA_dom"/>
</dbReference>
<dbReference type="EC" id="4.2.1.1" evidence="2"/>
<dbReference type="PANTHER" id="PTHR18952:SF265">
    <property type="entry name" value="CARBONIC ANHYDRASE"/>
    <property type="match status" value="1"/>
</dbReference>
<feature type="region of interest" description="Disordered" evidence="7">
    <location>
        <begin position="325"/>
        <end position="359"/>
    </location>
</feature>
<dbReference type="PANTHER" id="PTHR18952">
    <property type="entry name" value="CARBONIC ANHYDRASE"/>
    <property type="match status" value="1"/>
</dbReference>
<dbReference type="InterPro" id="IPR036398">
    <property type="entry name" value="CA_dom_sf"/>
</dbReference>
<dbReference type="Pfam" id="PF00194">
    <property type="entry name" value="Carb_anhydrase"/>
    <property type="match status" value="1"/>
</dbReference>
<dbReference type="SUPFAM" id="SSF51069">
    <property type="entry name" value="Carbonic anhydrase"/>
    <property type="match status" value="1"/>
</dbReference>
<keyword evidence="4" id="KW-0862">Zinc</keyword>
<dbReference type="Proteomes" id="UP000000702">
    <property type="component" value="Unassembled WGS sequence"/>
</dbReference>
<evidence type="ECO:0000256" key="1">
    <source>
        <dbReference type="ARBA" id="ARBA00010718"/>
    </source>
</evidence>
<proteinExistence type="inferred from homology"/>
<dbReference type="VEuPathDB" id="TriTrypDB:TcIL3000_0_06520"/>
<keyword evidence="8" id="KW-0472">Membrane</keyword>
<dbReference type="Gene3D" id="3.10.200.10">
    <property type="entry name" value="Alpha carbonic anhydrase"/>
    <property type="match status" value="1"/>
</dbReference>
<evidence type="ECO:0000256" key="7">
    <source>
        <dbReference type="SAM" id="MobiDB-lite"/>
    </source>
</evidence>
<protein>
    <recommendedName>
        <fullName evidence="2">carbonic anhydrase</fullName>
        <ecNumber evidence="2">4.2.1.1</ecNumber>
    </recommendedName>
</protein>
<accession>F9WEC6</accession>
<keyword evidence="3" id="KW-0479">Metal-binding</keyword>
<evidence type="ECO:0000256" key="5">
    <source>
        <dbReference type="ARBA" id="ARBA00023239"/>
    </source>
</evidence>
<evidence type="ECO:0000313" key="12">
    <source>
        <dbReference type="Proteomes" id="UP000000702"/>
    </source>
</evidence>
<feature type="compositionally biased region" description="Polar residues" evidence="7">
    <location>
        <begin position="327"/>
        <end position="343"/>
    </location>
</feature>
<reference evidence="11 12" key="2">
    <citation type="journal article" date="2012" name="Proc. Natl. Acad. Sci. U.S.A.">
        <title>Antigenic diversity is generated by distinct evolutionary mechanisms in African trypanosome species.</title>
        <authorList>
            <person name="Jackson A.P."/>
            <person name="Berry A."/>
            <person name="Aslett M."/>
            <person name="Allison H.C."/>
            <person name="Burton P."/>
            <person name="Vavrova-Anderson J."/>
            <person name="Brown R."/>
            <person name="Browne H."/>
            <person name="Corton N."/>
            <person name="Hauser H."/>
            <person name="Gamble J."/>
            <person name="Gilderthorp R."/>
            <person name="Marcello L."/>
            <person name="McQuillan J."/>
            <person name="Otto T.D."/>
            <person name="Quail M.A."/>
            <person name="Sanders M.J."/>
            <person name="van Tonder A."/>
            <person name="Ginger M.L."/>
            <person name="Field M.C."/>
            <person name="Barry J.D."/>
            <person name="Hertz-Fowler C."/>
            <person name="Berriman M."/>
        </authorList>
    </citation>
    <scope>NUCLEOTIDE SEQUENCE [LARGE SCALE GENOMIC DNA]</scope>
    <source>
        <strain evidence="11 12">IL3000</strain>
    </source>
</reference>
<evidence type="ECO:0000313" key="11">
    <source>
        <dbReference type="EMBL" id="CCD15633.1"/>
    </source>
</evidence>
<evidence type="ECO:0000256" key="6">
    <source>
        <dbReference type="ARBA" id="ARBA00048348"/>
    </source>
</evidence>
<feature type="domain" description="Alpha-carbonic anhydrase" evidence="10">
    <location>
        <begin position="40"/>
        <end position="300"/>
    </location>
</feature>
<dbReference type="InterPro" id="IPR041891">
    <property type="entry name" value="Alpha_CA_prokaryot-like"/>
</dbReference>
<name>F9WEC6_TRYCI</name>
<dbReference type="OMA" id="EVYTIRI"/>
<feature type="signal peptide" evidence="9">
    <location>
        <begin position="1"/>
        <end position="17"/>
    </location>
</feature>
<keyword evidence="8" id="KW-0812">Transmembrane</keyword>
<dbReference type="InterPro" id="IPR023561">
    <property type="entry name" value="Carbonic_anhydrase_a-class"/>
</dbReference>
<evidence type="ECO:0000256" key="9">
    <source>
        <dbReference type="SAM" id="SignalP"/>
    </source>
</evidence>
<dbReference type="EMBL" id="CAEQ01001988">
    <property type="protein sequence ID" value="CCD15633.1"/>
    <property type="molecule type" value="Genomic_DNA"/>
</dbReference>
<dbReference type="SMART" id="SM01057">
    <property type="entry name" value="Carb_anhydrase"/>
    <property type="match status" value="1"/>
</dbReference>
<keyword evidence="9" id="KW-0732">Signal</keyword>
<feature type="transmembrane region" description="Helical" evidence="8">
    <location>
        <begin position="366"/>
        <end position="386"/>
    </location>
</feature>
<evidence type="ECO:0000259" key="10">
    <source>
        <dbReference type="PROSITE" id="PS51144"/>
    </source>
</evidence>
<dbReference type="CDD" id="cd03124">
    <property type="entry name" value="alpha_CA_prokaryotic_like"/>
    <property type="match status" value="1"/>
</dbReference>
<evidence type="ECO:0000256" key="3">
    <source>
        <dbReference type="ARBA" id="ARBA00022723"/>
    </source>
</evidence>
<feature type="chain" id="PRO_5003394711" description="carbonic anhydrase" evidence="9">
    <location>
        <begin position="18"/>
        <end position="414"/>
    </location>
</feature>
<evidence type="ECO:0000256" key="8">
    <source>
        <dbReference type="SAM" id="Phobius"/>
    </source>
</evidence>
<keyword evidence="12" id="KW-1185">Reference proteome</keyword>
<evidence type="ECO:0000256" key="2">
    <source>
        <dbReference type="ARBA" id="ARBA00012925"/>
    </source>
</evidence>
<sequence length="414" mass="45237">MIVALIISLLLTHSCEILYFADGTSSYTTAGMGRSEIPEPEWSYANLTAWPPLCHTGTQQSPVSFKGLNESQVQCTTQPQPLKFSEGCHFKAERTSLRIDNTLNTIRVLPLPLDDPRNKRPSACTIRDPTADAGSHPYHLAAMHFHTPAEHIFPRAAPDAELHIVFKAENEGSSVPVVVVAVQLVVSDAANTSATQALHHILLDGPLPPHQATTTCTLEKDMSIDGMLPYRHSYVTYSGSLTTPPCTEGVRFVIMTTPQLISKAAFRELSRTLLKSWQTGGLGNRRPTQPLNGRKVCRYVDERLPKMDGVAGGLMDDYFDARPPRGYTSTGNANASHGTNGTHVSEEGKQEGGKQTGPHALKPRDAIIFAIAAIMLLTAAIVLYWWSNNRNEKVDVSEVQWLRATDDGYGTATP</sequence>
<dbReference type="GO" id="GO:0008270">
    <property type="term" value="F:zinc ion binding"/>
    <property type="evidence" value="ECO:0007669"/>
    <property type="project" value="InterPro"/>
</dbReference>
<dbReference type="PROSITE" id="PS51144">
    <property type="entry name" value="ALPHA_CA_2"/>
    <property type="match status" value="1"/>
</dbReference>
<comment type="similarity">
    <text evidence="1">Belongs to the alpha-carbonic anhydrase family.</text>
</comment>
<keyword evidence="5" id="KW-0456">Lyase</keyword>
<dbReference type="AlphaFoldDB" id="F9WEC6"/>
<keyword evidence="8" id="KW-1133">Transmembrane helix</keyword>
<organism evidence="11 12">
    <name type="scientific">Trypanosoma congolense (strain IL3000)</name>
    <dbReference type="NCBI Taxonomy" id="1068625"/>
    <lineage>
        <taxon>Eukaryota</taxon>
        <taxon>Discoba</taxon>
        <taxon>Euglenozoa</taxon>
        <taxon>Kinetoplastea</taxon>
        <taxon>Metakinetoplastina</taxon>
        <taxon>Trypanosomatida</taxon>
        <taxon>Trypanosomatidae</taxon>
        <taxon>Trypanosoma</taxon>
        <taxon>Nannomonas</taxon>
    </lineage>
</organism>
<gene>
    <name evidence="11" type="ORF">TCIL3000_0_06520</name>
</gene>
<evidence type="ECO:0000256" key="4">
    <source>
        <dbReference type="ARBA" id="ARBA00022833"/>
    </source>
</evidence>
<reference evidence="12" key="1">
    <citation type="submission" date="2011-07" db="EMBL/GenBank/DDBJ databases">
        <title>Divergent evolution of antigenic variation in African trypanosomes.</title>
        <authorList>
            <person name="Jackson A.P."/>
            <person name="Berry A."/>
            <person name="Allison H.C."/>
            <person name="Burton P."/>
            <person name="Anderson J."/>
            <person name="Aslett M."/>
            <person name="Brown R."/>
            <person name="Corton N."/>
            <person name="Harris D."/>
            <person name="Hauser H."/>
            <person name="Gamble J."/>
            <person name="Gilderthorp R."/>
            <person name="McQuillan J."/>
            <person name="Quail M.A."/>
            <person name="Sanders M."/>
            <person name="Van Tonder A."/>
            <person name="Ginger M.L."/>
            <person name="Donelson J.E."/>
            <person name="Field M.C."/>
            <person name="Barry J.D."/>
            <person name="Berriman M."/>
            <person name="Hertz-Fowler C."/>
        </authorList>
    </citation>
    <scope>NUCLEOTIDE SEQUENCE [LARGE SCALE GENOMIC DNA]</scope>
    <source>
        <strain evidence="12">IL3000</strain>
    </source>
</reference>
<comment type="caution">
    <text evidence="11">The sequence shown here is derived from an EMBL/GenBank/DDBJ whole genome shotgun (WGS) entry which is preliminary data.</text>
</comment>
<comment type="catalytic activity">
    <reaction evidence="6">
        <text>hydrogencarbonate + H(+) = CO2 + H2O</text>
        <dbReference type="Rhea" id="RHEA:10748"/>
        <dbReference type="ChEBI" id="CHEBI:15377"/>
        <dbReference type="ChEBI" id="CHEBI:15378"/>
        <dbReference type="ChEBI" id="CHEBI:16526"/>
        <dbReference type="ChEBI" id="CHEBI:17544"/>
        <dbReference type="EC" id="4.2.1.1"/>
    </reaction>
</comment>
<dbReference type="GO" id="GO:0004089">
    <property type="term" value="F:carbonate dehydratase activity"/>
    <property type="evidence" value="ECO:0007669"/>
    <property type="project" value="UniProtKB-EC"/>
</dbReference>